<evidence type="ECO:0000313" key="2">
    <source>
        <dbReference type="Proteomes" id="UP000023755"/>
    </source>
</evidence>
<name>X5H309_9RICK</name>
<evidence type="ECO:0000313" key="1">
    <source>
        <dbReference type="EMBL" id="AHX11048.1"/>
    </source>
</evidence>
<protein>
    <submittedName>
        <fullName evidence="1">Uncharacterized protein</fullName>
    </submittedName>
</protein>
<accession>X5H309</accession>
<dbReference type="HOGENOM" id="CLU_3120316_0_0_5"/>
<reference evidence="1 2" key="1">
    <citation type="submission" date="2014-03" db="EMBL/GenBank/DDBJ databases">
        <title>Sequencing and Comparison of Genomes and Transcriptome Profiles of Human Ehrlichiosis Agents.</title>
        <authorList>
            <person name="Lin M."/>
            <person name="Daugherty S.C."/>
            <person name="Nagaraj S."/>
            <person name="Cheng Z."/>
            <person name="Xiong Q."/>
            <person name="Lin F.-Y."/>
            <person name="Sengamalay N."/>
            <person name="Ott S."/>
            <person name="Godinez A."/>
            <person name="Tallon L.J."/>
            <person name="Sadzewicz L."/>
            <person name="Fraser C.M."/>
            <person name="Dunning Hotopp J.C."/>
            <person name="Rikihisa Y."/>
        </authorList>
    </citation>
    <scope>NUCLEOTIDE SEQUENCE [LARGE SCALE GENOMIC DNA]</scope>
    <source>
        <strain evidence="1 2">Oregon</strain>
    </source>
</reference>
<sequence>MYTQKKSKSQISIPNKAISFDKQADSGLVDRGRENLKDGAQIRVLGICQC</sequence>
<dbReference type="EMBL" id="CP007481">
    <property type="protein sequence ID" value="AHX11048.1"/>
    <property type="molecule type" value="Genomic_DNA"/>
</dbReference>
<dbReference type="KEGG" id="nhm:NHE_0077"/>
<dbReference type="AlphaFoldDB" id="X5H309"/>
<keyword evidence="2" id="KW-1185">Reference proteome</keyword>
<gene>
    <name evidence="1" type="ORF">NHE_0077</name>
</gene>
<proteinExistence type="predicted"/>
<dbReference type="Proteomes" id="UP000023755">
    <property type="component" value="Chromosome"/>
</dbReference>
<organism evidence="1 2">
    <name type="scientific">Neorickettsia helminthoeca str. Oregon</name>
    <dbReference type="NCBI Taxonomy" id="1286528"/>
    <lineage>
        <taxon>Bacteria</taxon>
        <taxon>Pseudomonadati</taxon>
        <taxon>Pseudomonadota</taxon>
        <taxon>Alphaproteobacteria</taxon>
        <taxon>Rickettsiales</taxon>
        <taxon>Anaplasmataceae</taxon>
        <taxon>Neorickettsia</taxon>
    </lineage>
</organism>